<keyword evidence="7" id="KW-1185">Reference proteome</keyword>
<dbReference type="InterPro" id="IPR043147">
    <property type="entry name" value="Penicillin_amidase_A-knob"/>
</dbReference>
<dbReference type="GO" id="GO:0017000">
    <property type="term" value="P:antibiotic biosynthetic process"/>
    <property type="evidence" value="ECO:0007669"/>
    <property type="project" value="InterPro"/>
</dbReference>
<dbReference type="AlphaFoldDB" id="A0A1H4R0L3"/>
<dbReference type="InterPro" id="IPR014395">
    <property type="entry name" value="Pen/GL7ACA/AHL_acylase"/>
</dbReference>
<keyword evidence="5" id="KW-0479">Metal-binding</keyword>
<name>A0A1H4R0L3_9MICC</name>
<dbReference type="InterPro" id="IPR002692">
    <property type="entry name" value="S45"/>
</dbReference>
<sequence length="710" mass="75923">MTAPSSGPSPAVYRDPWGIPHLRADSADDLAFLQGWNAACDRSWQLEMDRWHAEGRVAEMTGPDGVAWDRFARQAMLTDTARACFHALDDGTRRWCSRYVDGVNQALAEGRRNGAEFTESGTAPGPWAPWTPLAVFLVNHILFSTFPHKLFREHVADTLGPEAVALFSQEAPVLSGSNAWAVHGSRTTDGAPLVAGDPHRLLEIPGVYQQVRLSCPEFDVVGLAFPGVPGLPHFGHAGGVAWAITNSMADYQDLFREKLRRSGPTGLEAFGPSGWEPVATRTEEVLVRGADPVTVEIAETSRGPLIAGLPGPADGESASGLSLRTPARVTSQLGFEALLPMLRSTRAADVERALDAWVEPVNSMLVADTQGAVRHVLAGKVPQRSPENRVTPVPAWSEAHQWEGTYLPLPSRDVDTVAVSANDRAAALGADIALEFAPAHRAARIAGLLHADDDGAQVPLLGPDDMRRIHSDTRLGSLPAFRSLLAGLDPETLSPAARRTLDDLLTWDGHMDADSGTAAVFALWRDTLVHRLAAHPVFEPLRTPTGHSPVFAPWLALTGRLGLALETLIAGPVPDGLDLPQEAAAALEAALPVQLADGAGTPAWGELHRLHPLHRFPASAAASLPSTPLAGDAACVMANESVPGGGHLCFRGSAARYVWDLSDRQKSRWIVPFGADGTPAGPHFLDQLPLWAAGELLPVITDWDRLTLET</sequence>
<keyword evidence="5" id="KW-0106">Calcium</keyword>
<dbReference type="PANTHER" id="PTHR34218:SF4">
    <property type="entry name" value="ACYL-HOMOSERINE LACTONE ACYLASE QUIP"/>
    <property type="match status" value="1"/>
</dbReference>
<dbReference type="GO" id="GO:0046872">
    <property type="term" value="F:metal ion binding"/>
    <property type="evidence" value="ECO:0007669"/>
    <property type="project" value="UniProtKB-KW"/>
</dbReference>
<dbReference type="InterPro" id="IPR029055">
    <property type="entry name" value="Ntn_hydrolases_N"/>
</dbReference>
<dbReference type="Gene3D" id="3.60.20.10">
    <property type="entry name" value="Glutamine Phosphoribosylpyrophosphate, subunit 1, domain 1"/>
    <property type="match status" value="1"/>
</dbReference>
<gene>
    <name evidence="6" type="ORF">SAMN04489745_2436</name>
</gene>
<comment type="similarity">
    <text evidence="1">Belongs to the peptidase S45 family.</text>
</comment>
<dbReference type="RefSeq" id="WP_066215577.1">
    <property type="nucleotide sequence ID" value="NZ_FNSN01000003.1"/>
</dbReference>
<dbReference type="GO" id="GO:0016811">
    <property type="term" value="F:hydrolase activity, acting on carbon-nitrogen (but not peptide) bonds, in linear amides"/>
    <property type="evidence" value="ECO:0007669"/>
    <property type="project" value="InterPro"/>
</dbReference>
<dbReference type="SUPFAM" id="SSF56235">
    <property type="entry name" value="N-terminal nucleophile aminohydrolases (Ntn hydrolases)"/>
    <property type="match status" value="1"/>
</dbReference>
<dbReference type="InterPro" id="IPR023343">
    <property type="entry name" value="Penicillin_amidase_dom1"/>
</dbReference>
<dbReference type="EMBL" id="FNSN01000003">
    <property type="protein sequence ID" value="SEC25366.1"/>
    <property type="molecule type" value="Genomic_DNA"/>
</dbReference>
<proteinExistence type="inferred from homology"/>
<feature type="binding site" evidence="5">
    <location>
        <position position="431"/>
    </location>
    <ligand>
        <name>Ca(2+)</name>
        <dbReference type="ChEBI" id="CHEBI:29108"/>
    </ligand>
</feature>
<feature type="active site" description="Nucleophile" evidence="4">
    <location>
        <position position="177"/>
    </location>
</feature>
<dbReference type="STRING" id="156980.SAMN04489745_2436"/>
<dbReference type="Gene3D" id="1.10.439.10">
    <property type="entry name" value="Penicillin Amidohydrolase, domain 1"/>
    <property type="match status" value="1"/>
</dbReference>
<dbReference type="PIRSF" id="PIRSF001227">
    <property type="entry name" value="Pen_acylase"/>
    <property type="match status" value="1"/>
</dbReference>
<feature type="binding site" evidence="5">
    <location>
        <position position="253"/>
    </location>
    <ligand>
        <name>Ca(2+)</name>
        <dbReference type="ChEBI" id="CHEBI:29108"/>
    </ligand>
</feature>
<keyword evidence="2" id="KW-0378">Hydrolase</keyword>
<evidence type="ECO:0000256" key="5">
    <source>
        <dbReference type="PIRSR" id="PIRSR001227-2"/>
    </source>
</evidence>
<evidence type="ECO:0000313" key="7">
    <source>
        <dbReference type="Proteomes" id="UP000182652"/>
    </source>
</evidence>
<feature type="binding site" evidence="5">
    <location>
        <position position="250"/>
    </location>
    <ligand>
        <name>Ca(2+)</name>
        <dbReference type="ChEBI" id="CHEBI:29108"/>
    </ligand>
</feature>
<evidence type="ECO:0000256" key="1">
    <source>
        <dbReference type="ARBA" id="ARBA00006586"/>
    </source>
</evidence>
<protein>
    <submittedName>
        <fullName evidence="6">Penicillin amidase</fullName>
    </submittedName>
</protein>
<dbReference type="Pfam" id="PF01804">
    <property type="entry name" value="Penicil_amidase"/>
    <property type="match status" value="1"/>
</dbReference>
<evidence type="ECO:0000256" key="2">
    <source>
        <dbReference type="ARBA" id="ARBA00022801"/>
    </source>
</evidence>
<evidence type="ECO:0000256" key="3">
    <source>
        <dbReference type="ARBA" id="ARBA00023145"/>
    </source>
</evidence>
<dbReference type="PANTHER" id="PTHR34218">
    <property type="entry name" value="PEPTIDASE S45 PENICILLIN AMIDASE"/>
    <property type="match status" value="1"/>
</dbReference>
<keyword evidence="3" id="KW-0865">Zymogen</keyword>
<dbReference type="Gene3D" id="2.30.120.10">
    <property type="match status" value="1"/>
</dbReference>
<dbReference type="Proteomes" id="UP000182652">
    <property type="component" value="Unassembled WGS sequence"/>
</dbReference>
<accession>A0A1H4R0L3</accession>
<evidence type="ECO:0000313" key="6">
    <source>
        <dbReference type="EMBL" id="SEC25366.1"/>
    </source>
</evidence>
<dbReference type="Gene3D" id="1.10.1400.10">
    <property type="match status" value="1"/>
</dbReference>
<comment type="cofactor">
    <cofactor evidence="5">
        <name>Ca(2+)</name>
        <dbReference type="ChEBI" id="CHEBI:29108"/>
    </cofactor>
    <text evidence="5">Binds 1 Ca(2+) ion per dimer.</text>
</comment>
<reference evidence="6 7" key="1">
    <citation type="submission" date="2016-10" db="EMBL/GenBank/DDBJ databases">
        <authorList>
            <person name="de Groot N.N."/>
        </authorList>
    </citation>
    <scope>NUCLEOTIDE SEQUENCE [LARGE SCALE GENOMIC DNA]</scope>
    <source>
        <strain evidence="6 7">DSM 10495</strain>
    </source>
</reference>
<evidence type="ECO:0000256" key="4">
    <source>
        <dbReference type="PIRSR" id="PIRSR001227-1"/>
    </source>
</evidence>
<organism evidence="6 7">
    <name type="scientific">Arthrobacter woluwensis</name>
    <dbReference type="NCBI Taxonomy" id="156980"/>
    <lineage>
        <taxon>Bacteria</taxon>
        <taxon>Bacillati</taxon>
        <taxon>Actinomycetota</taxon>
        <taxon>Actinomycetes</taxon>
        <taxon>Micrococcales</taxon>
        <taxon>Micrococcaceae</taxon>
        <taxon>Arthrobacter</taxon>
    </lineage>
</organism>
<dbReference type="InterPro" id="IPR043146">
    <property type="entry name" value="Penicillin_amidase_N_B-knob"/>
</dbReference>